<gene>
    <name evidence="1" type="ORF">HMPREF9104_00822</name>
</gene>
<dbReference type="PATRIC" id="fig|797516.3.peg.734"/>
<dbReference type="HOGENOM" id="CLU_2000941_0_0_9"/>
<dbReference type="Proteomes" id="UP000005025">
    <property type="component" value="Unassembled WGS sequence"/>
</dbReference>
<comment type="caution">
    <text evidence="1">The sequence shown here is derived from an EMBL/GenBank/DDBJ whole genome shotgun (WGS) entry which is preliminary data.</text>
</comment>
<dbReference type="AlphaFoldDB" id="H1LDZ6"/>
<reference evidence="1 2" key="1">
    <citation type="submission" date="2011-09" db="EMBL/GenBank/DDBJ databases">
        <authorList>
            <person name="Weinstock G."/>
            <person name="Sodergren E."/>
            <person name="Clifton S."/>
            <person name="Fulton L."/>
            <person name="Fulton B."/>
            <person name="Courtney L."/>
            <person name="Fronick C."/>
            <person name="Harrison M."/>
            <person name="Strong C."/>
            <person name="Farmer C."/>
            <person name="Delahaunty K."/>
            <person name="Markovic C."/>
            <person name="Hall O."/>
            <person name="Minx P."/>
            <person name="Tomlinson C."/>
            <person name="Mitreva M."/>
            <person name="Hou S."/>
            <person name="Chen J."/>
            <person name="Wollam A."/>
            <person name="Pepin K.H."/>
            <person name="Johnson M."/>
            <person name="Bhonagiri V."/>
            <person name="Zhang X."/>
            <person name="Suruliraj S."/>
            <person name="Warren W."/>
            <person name="Chinwalla A."/>
            <person name="Mardis E.R."/>
            <person name="Wilson R.K."/>
        </authorList>
    </citation>
    <scope>NUCLEOTIDE SEQUENCE [LARGE SCALE GENOMIC DNA]</scope>
    <source>
        <strain evidence="1 2">F0435</strain>
    </source>
</reference>
<accession>H1LDZ6</accession>
<organism evidence="1 2">
    <name type="scientific">Lentilactobacillus kisonensis F0435</name>
    <dbReference type="NCBI Taxonomy" id="797516"/>
    <lineage>
        <taxon>Bacteria</taxon>
        <taxon>Bacillati</taxon>
        <taxon>Bacillota</taxon>
        <taxon>Bacilli</taxon>
        <taxon>Lactobacillales</taxon>
        <taxon>Lactobacillaceae</taxon>
        <taxon>Lentilactobacillus</taxon>
    </lineage>
</organism>
<sequence length="130" mass="14923">MMRGFTMSIDELTKEITRYQNELKLPDDYLFNIVEFTPAEVTAYRNKQAALTVYQAVLKQVKRLYLLSLSPAQLLAKLTTIKQVNQLSETTWLAEMNVNVADLPDFKAGKKPTMVYVTALNALTKKYNRK</sequence>
<dbReference type="EMBL" id="AGRJ01000087">
    <property type="protein sequence ID" value="EHO52856.1"/>
    <property type="molecule type" value="Genomic_DNA"/>
</dbReference>
<name>H1LDZ6_9LACO</name>
<evidence type="ECO:0000313" key="2">
    <source>
        <dbReference type="Proteomes" id="UP000005025"/>
    </source>
</evidence>
<dbReference type="STRING" id="797516.HMPREF9104_00822"/>
<protein>
    <submittedName>
        <fullName evidence="1">Uncharacterized protein</fullName>
    </submittedName>
</protein>
<proteinExistence type="predicted"/>
<evidence type="ECO:0000313" key="1">
    <source>
        <dbReference type="EMBL" id="EHO52856.1"/>
    </source>
</evidence>